<dbReference type="EMBL" id="FOGL01000016">
    <property type="protein sequence ID" value="SES05971.1"/>
    <property type="molecule type" value="Genomic_DNA"/>
</dbReference>
<dbReference type="InterPro" id="IPR000064">
    <property type="entry name" value="NLP_P60_dom"/>
</dbReference>
<keyword evidence="2" id="KW-0645">Protease</keyword>
<keyword evidence="3 6" id="KW-0732">Signal</keyword>
<feature type="domain" description="SLH" evidence="7">
    <location>
        <begin position="161"/>
        <end position="224"/>
    </location>
</feature>
<dbReference type="PROSITE" id="PS51272">
    <property type="entry name" value="SLH"/>
    <property type="match status" value="2"/>
</dbReference>
<evidence type="ECO:0000256" key="5">
    <source>
        <dbReference type="ARBA" id="ARBA00022807"/>
    </source>
</evidence>
<reference evidence="9 10" key="1">
    <citation type="submission" date="2016-10" db="EMBL/GenBank/DDBJ databases">
        <authorList>
            <person name="de Groot N.N."/>
        </authorList>
    </citation>
    <scope>NUCLEOTIDE SEQUENCE [LARGE SCALE GENOMIC DNA]</scope>
    <source>
        <strain evidence="9 10">CGMCC 1.7727</strain>
    </source>
</reference>
<gene>
    <name evidence="9" type="ORF">SAMN04487944_116103</name>
</gene>
<dbReference type="InterPro" id="IPR051202">
    <property type="entry name" value="Peptidase_C40"/>
</dbReference>
<dbReference type="AlphaFoldDB" id="A0A1H9U9N8"/>
<feature type="signal peptide" evidence="6">
    <location>
        <begin position="1"/>
        <end position="25"/>
    </location>
</feature>
<evidence type="ECO:0000259" key="7">
    <source>
        <dbReference type="PROSITE" id="PS51272"/>
    </source>
</evidence>
<proteinExistence type="inferred from homology"/>
<feature type="chain" id="PRO_5011537383" evidence="6">
    <location>
        <begin position="26"/>
        <end position="333"/>
    </location>
</feature>
<keyword evidence="10" id="KW-1185">Reference proteome</keyword>
<evidence type="ECO:0000259" key="8">
    <source>
        <dbReference type="PROSITE" id="PS51935"/>
    </source>
</evidence>
<evidence type="ECO:0000256" key="6">
    <source>
        <dbReference type="SAM" id="SignalP"/>
    </source>
</evidence>
<dbReference type="Gene3D" id="3.90.1720.10">
    <property type="entry name" value="endopeptidase domain like (from Nostoc punctiforme)"/>
    <property type="match status" value="1"/>
</dbReference>
<protein>
    <submittedName>
        <fullName evidence="9">S-layer homology domain-containing protein</fullName>
    </submittedName>
</protein>
<dbReference type="PROSITE" id="PS51935">
    <property type="entry name" value="NLPC_P60"/>
    <property type="match status" value="1"/>
</dbReference>
<dbReference type="PANTHER" id="PTHR47053:SF1">
    <property type="entry name" value="MUREIN DD-ENDOPEPTIDASE MEPH-RELATED"/>
    <property type="match status" value="1"/>
</dbReference>
<evidence type="ECO:0000256" key="4">
    <source>
        <dbReference type="ARBA" id="ARBA00022801"/>
    </source>
</evidence>
<sequence length="333" mass="36577">MKKVIVTFVLIIIGTVIFSQNTAQAQENKLVEVAKQYIGTPYQWGGTTTSGFDCSGYINYVYNQFDVTLPRTTSGMYAQGQSVSKANLQVGDIVFFNTSGKGVSHAGIYIGNNDFIHASSSRGVMISGLDESYWVNSYIGARKILSDEKRSEFTPIATVTTSKIFKDVPANHWAKDAIESLYEQKVISGLSANTYGVNHNITRSQAVALLMRAKGYDKSQTSNFADVNSHWAKGEIAAAESKGYLDYIEGNTFNPDQPINREEVAILISNINNLTYNGSGKAFTDVPATHPSFEAITALREQQIVTGYTDGSYRPNKNLTRAEFAVTLYNVLN</sequence>
<dbReference type="InterPro" id="IPR038765">
    <property type="entry name" value="Papain-like_cys_pep_sf"/>
</dbReference>
<keyword evidence="5" id="KW-0788">Thiol protease</keyword>
<evidence type="ECO:0000256" key="2">
    <source>
        <dbReference type="ARBA" id="ARBA00022670"/>
    </source>
</evidence>
<evidence type="ECO:0000256" key="3">
    <source>
        <dbReference type="ARBA" id="ARBA00022729"/>
    </source>
</evidence>
<dbReference type="STRING" id="531814.SAMN04487944_116103"/>
<dbReference type="OrthoDB" id="9813368at2"/>
<name>A0A1H9U9N8_9BACI</name>
<feature type="domain" description="NlpC/P60" evidence="8">
    <location>
        <begin position="24"/>
        <end position="145"/>
    </location>
</feature>
<dbReference type="Pfam" id="PF00877">
    <property type="entry name" value="NLPC_P60"/>
    <property type="match status" value="1"/>
</dbReference>
<dbReference type="GO" id="GO:0008234">
    <property type="term" value="F:cysteine-type peptidase activity"/>
    <property type="evidence" value="ECO:0007669"/>
    <property type="project" value="UniProtKB-KW"/>
</dbReference>
<comment type="similarity">
    <text evidence="1">Belongs to the peptidase C40 family.</text>
</comment>
<dbReference type="RefSeq" id="WP_089742608.1">
    <property type="nucleotide sequence ID" value="NZ_FOGL01000016.1"/>
</dbReference>
<dbReference type="Pfam" id="PF00395">
    <property type="entry name" value="SLH"/>
    <property type="match status" value="3"/>
</dbReference>
<dbReference type="GO" id="GO:0006508">
    <property type="term" value="P:proteolysis"/>
    <property type="evidence" value="ECO:0007669"/>
    <property type="project" value="UniProtKB-KW"/>
</dbReference>
<keyword evidence="4" id="KW-0378">Hydrolase</keyword>
<feature type="domain" description="SLH" evidence="7">
    <location>
        <begin position="279"/>
        <end position="333"/>
    </location>
</feature>
<accession>A0A1H9U9N8</accession>
<dbReference type="InterPro" id="IPR001119">
    <property type="entry name" value="SLH_dom"/>
</dbReference>
<evidence type="ECO:0000313" key="10">
    <source>
        <dbReference type="Proteomes" id="UP000199687"/>
    </source>
</evidence>
<dbReference type="PANTHER" id="PTHR47053">
    <property type="entry name" value="MUREIN DD-ENDOPEPTIDASE MEPH-RELATED"/>
    <property type="match status" value="1"/>
</dbReference>
<dbReference type="SUPFAM" id="SSF54001">
    <property type="entry name" value="Cysteine proteinases"/>
    <property type="match status" value="1"/>
</dbReference>
<evidence type="ECO:0000313" key="9">
    <source>
        <dbReference type="EMBL" id="SES05971.1"/>
    </source>
</evidence>
<evidence type="ECO:0000256" key="1">
    <source>
        <dbReference type="ARBA" id="ARBA00007074"/>
    </source>
</evidence>
<dbReference type="Proteomes" id="UP000199687">
    <property type="component" value="Unassembled WGS sequence"/>
</dbReference>
<organism evidence="9 10">
    <name type="scientific">Gracilibacillus ureilyticus</name>
    <dbReference type="NCBI Taxonomy" id="531814"/>
    <lineage>
        <taxon>Bacteria</taxon>
        <taxon>Bacillati</taxon>
        <taxon>Bacillota</taxon>
        <taxon>Bacilli</taxon>
        <taxon>Bacillales</taxon>
        <taxon>Bacillaceae</taxon>
        <taxon>Gracilibacillus</taxon>
    </lineage>
</organism>